<name>A0ABY4G091_9BACT</name>
<dbReference type="SMART" id="SM00448">
    <property type="entry name" value="REC"/>
    <property type="match status" value="1"/>
</dbReference>
<accession>A0ABY4G091</accession>
<keyword evidence="1" id="KW-0597">Phosphoprotein</keyword>
<keyword evidence="4" id="KW-1185">Reference proteome</keyword>
<evidence type="ECO:0000313" key="3">
    <source>
        <dbReference type="EMBL" id="UOQ64287.1"/>
    </source>
</evidence>
<dbReference type="Pfam" id="PF00072">
    <property type="entry name" value="Response_reg"/>
    <property type="match status" value="1"/>
</dbReference>
<evidence type="ECO:0000259" key="2">
    <source>
        <dbReference type="PROSITE" id="PS50110"/>
    </source>
</evidence>
<evidence type="ECO:0000256" key="1">
    <source>
        <dbReference type="PROSITE-ProRule" id="PRU00169"/>
    </source>
</evidence>
<dbReference type="InterPro" id="IPR011006">
    <property type="entry name" value="CheY-like_superfamily"/>
</dbReference>
<dbReference type="SUPFAM" id="SSF52172">
    <property type="entry name" value="CheY-like"/>
    <property type="match status" value="1"/>
</dbReference>
<feature type="domain" description="Response regulatory" evidence="2">
    <location>
        <begin position="2"/>
        <end position="127"/>
    </location>
</feature>
<sequence>MRTVLVDDDYISVFLTEKILKREGLSEGLCSFQSPEEALRHVQQSIPHNMPDVILLDLNMPVISGWDFLMALRPYEAQLAGRCFIYVLTSSLAPSDSERVYEFPLVAGLIHKPLDDLQIQTIHAQVAESRN</sequence>
<dbReference type="RefSeq" id="WP_245117967.1">
    <property type="nucleotide sequence ID" value="NZ_CP095061.1"/>
</dbReference>
<dbReference type="InterPro" id="IPR052893">
    <property type="entry name" value="TCS_response_regulator"/>
</dbReference>
<evidence type="ECO:0000313" key="4">
    <source>
        <dbReference type="Proteomes" id="UP000830401"/>
    </source>
</evidence>
<dbReference type="PANTHER" id="PTHR44520">
    <property type="entry name" value="RESPONSE REGULATOR RCP1-RELATED"/>
    <property type="match status" value="1"/>
</dbReference>
<feature type="modified residue" description="4-aspartylphosphate" evidence="1">
    <location>
        <position position="57"/>
    </location>
</feature>
<gene>
    <name evidence="3" type="ORF">MUN86_11825</name>
</gene>
<dbReference type="Proteomes" id="UP000830401">
    <property type="component" value="Chromosome"/>
</dbReference>
<dbReference type="PANTHER" id="PTHR44520:SF2">
    <property type="entry name" value="RESPONSE REGULATOR RCP1"/>
    <property type="match status" value="1"/>
</dbReference>
<dbReference type="Gene3D" id="3.40.50.2300">
    <property type="match status" value="1"/>
</dbReference>
<reference evidence="3" key="1">
    <citation type="submission" date="2022-04" db="EMBL/GenBank/DDBJ databases">
        <title>Hymenobacter sp. isolated from the air.</title>
        <authorList>
            <person name="Won M."/>
            <person name="Lee C.-M."/>
            <person name="Woen H.-Y."/>
            <person name="Kwon S.-W."/>
        </authorList>
    </citation>
    <scope>NUCLEOTIDE SEQUENCE</scope>
    <source>
        <strain evidence="3">5420S-77</strain>
    </source>
</reference>
<protein>
    <submittedName>
        <fullName evidence="3">Response regulator</fullName>
    </submittedName>
</protein>
<dbReference type="PROSITE" id="PS50110">
    <property type="entry name" value="RESPONSE_REGULATORY"/>
    <property type="match status" value="1"/>
</dbReference>
<dbReference type="EMBL" id="CP095061">
    <property type="protein sequence ID" value="UOQ64287.1"/>
    <property type="molecule type" value="Genomic_DNA"/>
</dbReference>
<proteinExistence type="predicted"/>
<organism evidence="3 4">
    <name type="scientific">Hymenobacter volaticus</name>
    <dbReference type="NCBI Taxonomy" id="2932254"/>
    <lineage>
        <taxon>Bacteria</taxon>
        <taxon>Pseudomonadati</taxon>
        <taxon>Bacteroidota</taxon>
        <taxon>Cytophagia</taxon>
        <taxon>Cytophagales</taxon>
        <taxon>Hymenobacteraceae</taxon>
        <taxon>Hymenobacter</taxon>
    </lineage>
</organism>
<dbReference type="InterPro" id="IPR001789">
    <property type="entry name" value="Sig_transdc_resp-reg_receiver"/>
</dbReference>